<evidence type="ECO:0000313" key="3">
    <source>
        <dbReference type="EMBL" id="EEC43152.1"/>
    </source>
</evidence>
<reference evidence="4" key="2">
    <citation type="submission" date="2008-08" db="EMBL/GenBank/DDBJ databases">
        <authorList>
            <consortium name="Diatom Consortium"/>
            <person name="Grigoriev I."/>
            <person name="Grimwood J."/>
            <person name="Kuo A."/>
            <person name="Otillar R.P."/>
            <person name="Salamov A."/>
            <person name="Detter J.C."/>
            <person name="Lindquist E."/>
            <person name="Shapiro H."/>
            <person name="Lucas S."/>
            <person name="Glavina del Rio T."/>
            <person name="Pitluck S."/>
            <person name="Rokhsar D."/>
            <person name="Bowler C."/>
        </authorList>
    </citation>
    <scope>GENOME REANNOTATION</scope>
    <source>
        <strain evidence="4">CCAP 1055/1</strain>
    </source>
</reference>
<feature type="region of interest" description="Disordered" evidence="1">
    <location>
        <begin position="117"/>
        <end position="283"/>
    </location>
</feature>
<reference evidence="3 4" key="1">
    <citation type="journal article" date="2008" name="Nature">
        <title>The Phaeodactylum genome reveals the evolutionary history of diatom genomes.</title>
        <authorList>
            <person name="Bowler C."/>
            <person name="Allen A.E."/>
            <person name="Badger J.H."/>
            <person name="Grimwood J."/>
            <person name="Jabbari K."/>
            <person name="Kuo A."/>
            <person name="Maheswari U."/>
            <person name="Martens C."/>
            <person name="Maumus F."/>
            <person name="Otillar R.P."/>
            <person name="Rayko E."/>
            <person name="Salamov A."/>
            <person name="Vandepoele K."/>
            <person name="Beszteri B."/>
            <person name="Gruber A."/>
            <person name="Heijde M."/>
            <person name="Katinka M."/>
            <person name="Mock T."/>
            <person name="Valentin K."/>
            <person name="Verret F."/>
            <person name="Berges J.A."/>
            <person name="Brownlee C."/>
            <person name="Cadoret J.P."/>
            <person name="Chiovitti A."/>
            <person name="Choi C.J."/>
            <person name="Coesel S."/>
            <person name="De Martino A."/>
            <person name="Detter J.C."/>
            <person name="Durkin C."/>
            <person name="Falciatore A."/>
            <person name="Fournet J."/>
            <person name="Haruta M."/>
            <person name="Huysman M.J."/>
            <person name="Jenkins B.D."/>
            <person name="Jiroutova K."/>
            <person name="Jorgensen R.E."/>
            <person name="Joubert Y."/>
            <person name="Kaplan A."/>
            <person name="Kroger N."/>
            <person name="Kroth P.G."/>
            <person name="La Roche J."/>
            <person name="Lindquist E."/>
            <person name="Lommer M."/>
            <person name="Martin-Jezequel V."/>
            <person name="Lopez P.J."/>
            <person name="Lucas S."/>
            <person name="Mangogna M."/>
            <person name="McGinnis K."/>
            <person name="Medlin L.K."/>
            <person name="Montsant A."/>
            <person name="Oudot-Le Secq M.P."/>
            <person name="Napoli C."/>
            <person name="Obornik M."/>
            <person name="Parker M.S."/>
            <person name="Petit J.L."/>
            <person name="Porcel B.M."/>
            <person name="Poulsen N."/>
            <person name="Robison M."/>
            <person name="Rychlewski L."/>
            <person name="Rynearson T.A."/>
            <person name="Schmutz J."/>
            <person name="Shapiro H."/>
            <person name="Siaut M."/>
            <person name="Stanley M."/>
            <person name="Sussman M.R."/>
            <person name="Taylor A.R."/>
            <person name="Vardi A."/>
            <person name="von Dassow P."/>
            <person name="Vyverman W."/>
            <person name="Willis A."/>
            <person name="Wyrwicz L.S."/>
            <person name="Rokhsar D.S."/>
            <person name="Weissenbach J."/>
            <person name="Armbrust E.V."/>
            <person name="Green B.R."/>
            <person name="Van de Peer Y."/>
            <person name="Grigoriev I.V."/>
        </authorList>
    </citation>
    <scope>NUCLEOTIDE SEQUENCE [LARGE SCALE GENOMIC DNA]</scope>
    <source>
        <strain evidence="3 4">CCAP 1055/1</strain>
    </source>
</reference>
<dbReference type="HOGENOM" id="CLU_618912_0_0_1"/>
<dbReference type="PaxDb" id="2850-Phatr50371"/>
<proteinExistence type="predicted"/>
<dbReference type="EMBL" id="CM000631">
    <property type="protein sequence ID" value="EEC43152.1"/>
    <property type="molecule type" value="Genomic_DNA"/>
</dbReference>
<protein>
    <recommendedName>
        <fullName evidence="2">5'-3' DNA helicase ZGRF1-like N-terminal domain-containing protein</fullName>
    </recommendedName>
</protein>
<feature type="region of interest" description="Disordered" evidence="1">
    <location>
        <begin position="336"/>
        <end position="387"/>
    </location>
</feature>
<dbReference type="Pfam" id="PF10382">
    <property type="entry name" value="ZGRF1-like_N"/>
    <property type="match status" value="1"/>
</dbReference>
<feature type="compositionally biased region" description="Polar residues" evidence="1">
    <location>
        <begin position="357"/>
        <end position="381"/>
    </location>
</feature>
<dbReference type="InParanoid" id="B7GDX0"/>
<accession>B7GDX0</accession>
<dbReference type="RefSeq" id="XP_002185283.1">
    <property type="nucleotide sequence ID" value="XM_002185247.1"/>
</dbReference>
<feature type="domain" description="5'-3' DNA helicase ZGRF1-like N-terminal" evidence="2">
    <location>
        <begin position="31"/>
        <end position="52"/>
    </location>
</feature>
<feature type="compositionally biased region" description="Acidic residues" evidence="1">
    <location>
        <begin position="268"/>
        <end position="277"/>
    </location>
</feature>
<gene>
    <name evidence="3" type="ORF">PHATRDRAFT_50371</name>
</gene>
<dbReference type="InterPro" id="IPR018838">
    <property type="entry name" value="ZGRF1-like_N"/>
</dbReference>
<dbReference type="eggNOG" id="ENOG502RWQ2">
    <property type="taxonomic scope" value="Eukaryota"/>
</dbReference>
<evidence type="ECO:0000256" key="1">
    <source>
        <dbReference type="SAM" id="MobiDB-lite"/>
    </source>
</evidence>
<feature type="region of interest" description="Disordered" evidence="1">
    <location>
        <begin position="304"/>
        <end position="323"/>
    </location>
</feature>
<dbReference type="AlphaFoldDB" id="B7GDX0"/>
<feature type="region of interest" description="Disordered" evidence="1">
    <location>
        <begin position="409"/>
        <end position="443"/>
    </location>
</feature>
<organism evidence="3 4">
    <name type="scientific">Phaeodactylum tricornutum (strain CCAP 1055/1)</name>
    <dbReference type="NCBI Taxonomy" id="556484"/>
    <lineage>
        <taxon>Eukaryota</taxon>
        <taxon>Sar</taxon>
        <taxon>Stramenopiles</taxon>
        <taxon>Ochrophyta</taxon>
        <taxon>Bacillariophyta</taxon>
        <taxon>Bacillariophyceae</taxon>
        <taxon>Bacillariophycidae</taxon>
        <taxon>Naviculales</taxon>
        <taxon>Phaeodactylaceae</taxon>
        <taxon>Phaeodactylum</taxon>
    </lineage>
</organism>
<dbReference type="KEGG" id="pti:PHATRDRAFT_50371"/>
<evidence type="ECO:0000259" key="2">
    <source>
        <dbReference type="Pfam" id="PF10382"/>
    </source>
</evidence>
<dbReference type="Proteomes" id="UP000000759">
    <property type="component" value="Chromosome 29"/>
</dbReference>
<evidence type="ECO:0000313" key="4">
    <source>
        <dbReference type="Proteomes" id="UP000000759"/>
    </source>
</evidence>
<keyword evidence="4" id="KW-1185">Reference proteome</keyword>
<feature type="region of interest" description="Disordered" evidence="1">
    <location>
        <begin position="1"/>
        <end position="23"/>
    </location>
</feature>
<sequence>MHAAATTEMPTSESLVPSSPPLLPESRGPHVYAVLYTKHKSQKQKVWHDGKLVVPMPTHVSSSSSIHRGILYPAVPTPGTGDGVLDEIEWSHHHCHSSVVMGTRLETEQYLVEVQGPWVPSHTNPDNNNDHHDKNNGYPSRTTVPSKGMQKLLRHKFRKPPTKLPDVPPATSFLHRRKRPLQPGELTKSQRYSGLSHVTEPTGTHSQPPSAPPGPQQPPPPSGRFPPSWSTMMDATVHPPATKSLPTHRVPSDFHTRPNGFDPASFYGEDEEDDDDKNDNQNGVATAWNSLYLAETMQTSASTLSSLGTTPEPFPTNPDKESFNTTPVAAAAAATTTSQKIVRPATARVKDTGDNGSGITDATASAVPTKSNFGSTESTVVPSKPTRETLSNAELLSLFGAAPVRTAATLLPGRPQPSDIPPDDHHSFTLPLNADSEDSSEDE</sequence>
<dbReference type="OrthoDB" id="6513042at2759"/>
<dbReference type="GeneID" id="7199147"/>
<feature type="compositionally biased region" description="Pro residues" evidence="1">
    <location>
        <begin position="209"/>
        <end position="224"/>
    </location>
</feature>
<name>B7GDX0_PHATC</name>
<feature type="compositionally biased region" description="Basic residues" evidence="1">
    <location>
        <begin position="152"/>
        <end position="161"/>
    </location>
</feature>